<keyword evidence="5" id="KW-0489">Methyltransferase</keyword>
<evidence type="ECO:0000256" key="7">
    <source>
        <dbReference type="ARBA" id="ARBA00022691"/>
    </source>
</evidence>
<keyword evidence="7" id="KW-0949">S-adenosyl-L-methionine</keyword>
<dbReference type="PANTHER" id="PTHR15458">
    <property type="entry name" value="PHOSPHATIDYLETHANOLAMINE N-METHYLTRANSFERASE"/>
    <property type="match status" value="1"/>
</dbReference>
<evidence type="ECO:0000256" key="10">
    <source>
        <dbReference type="ARBA" id="ARBA00022989"/>
    </source>
</evidence>
<dbReference type="GO" id="GO:0032259">
    <property type="term" value="P:methylation"/>
    <property type="evidence" value="ECO:0007669"/>
    <property type="project" value="UniProtKB-KW"/>
</dbReference>
<evidence type="ECO:0000256" key="9">
    <source>
        <dbReference type="ARBA" id="ARBA00022824"/>
    </source>
</evidence>
<feature type="transmembrane region" description="Helical" evidence="16">
    <location>
        <begin position="83"/>
        <end position="104"/>
    </location>
</feature>
<dbReference type="PANTHER" id="PTHR15458:SF5">
    <property type="entry name" value="PHOSPHATIDYLETHANOLAMINE N-METHYLTRANSFERASE"/>
    <property type="match status" value="1"/>
</dbReference>
<evidence type="ECO:0000313" key="18">
    <source>
        <dbReference type="Proteomes" id="UP001515480"/>
    </source>
</evidence>
<accession>A0AB34JCZ0</accession>
<gene>
    <name evidence="17" type="ORF">AB1Y20_003413</name>
</gene>
<name>A0AB34JCZ0_PRYPA</name>
<comment type="caution">
    <text evidence="17">The sequence shown here is derived from an EMBL/GenBank/DDBJ whole genome shotgun (WGS) entry which is preliminary data.</text>
</comment>
<dbReference type="AlphaFoldDB" id="A0AB34JCZ0"/>
<evidence type="ECO:0000256" key="8">
    <source>
        <dbReference type="ARBA" id="ARBA00022692"/>
    </source>
</evidence>
<feature type="transmembrane region" description="Helical" evidence="16">
    <location>
        <begin position="124"/>
        <end position="145"/>
    </location>
</feature>
<keyword evidence="8 16" id="KW-0812">Transmembrane</keyword>
<feature type="transmembrane region" description="Helical" evidence="16">
    <location>
        <begin position="42"/>
        <end position="62"/>
    </location>
</feature>
<keyword evidence="13" id="KW-0594">Phospholipid biosynthesis</keyword>
<evidence type="ECO:0000256" key="4">
    <source>
        <dbReference type="ARBA" id="ARBA00022516"/>
    </source>
</evidence>
<keyword evidence="9" id="KW-0256">Endoplasmic reticulum</keyword>
<keyword evidence="11" id="KW-0443">Lipid metabolism</keyword>
<dbReference type="InterPro" id="IPR024960">
    <property type="entry name" value="PEMT/MFAP"/>
</dbReference>
<dbReference type="EC" id="2.1.1.71" evidence="15"/>
<comment type="pathway">
    <text evidence="3">Lipid metabolism.</text>
</comment>
<feature type="transmembrane region" description="Helical" evidence="16">
    <location>
        <begin position="5"/>
        <end position="22"/>
    </location>
</feature>
<evidence type="ECO:0000256" key="12">
    <source>
        <dbReference type="ARBA" id="ARBA00023136"/>
    </source>
</evidence>
<evidence type="ECO:0000256" key="3">
    <source>
        <dbReference type="ARBA" id="ARBA00005189"/>
    </source>
</evidence>
<keyword evidence="18" id="KW-1185">Reference proteome</keyword>
<sequence length="232" mass="23898">MAFFSVLDAVVSVGAIVCWFMVASPTDGLSASALAGIATPAWLLAALAVSGSHVLYACVWYMPEKFSTACASPPLSLLGKSPVTVFAFLVALAKGLQQLGLLGFVAATYGNPFSAAMQASGSTWALAAVLICLGQTLNAAIYAAIGKDGVYYGFKLGAPVPWCDGFPFNLGFRHPQYVGGFCSQLGVVAVVSSPAALKAGLLPLGAWWFFLYSATSLMEASGDNDGKSSKTA</sequence>
<dbReference type="InterPro" id="IPR007318">
    <property type="entry name" value="Phopholipid_MeTrfase"/>
</dbReference>
<keyword evidence="6" id="KW-0808">Transferase</keyword>
<comment type="subcellular location">
    <subcellularLocation>
        <location evidence="1">Endoplasmic reticulum membrane</location>
        <topology evidence="1">Multi-pass membrane protein</topology>
    </subcellularLocation>
</comment>
<keyword evidence="4" id="KW-0444">Lipid biosynthesis</keyword>
<evidence type="ECO:0000256" key="1">
    <source>
        <dbReference type="ARBA" id="ARBA00004477"/>
    </source>
</evidence>
<keyword evidence="14" id="KW-1208">Phospholipid metabolism</keyword>
<evidence type="ECO:0000256" key="2">
    <source>
        <dbReference type="ARBA" id="ARBA00004969"/>
    </source>
</evidence>
<evidence type="ECO:0000256" key="15">
    <source>
        <dbReference type="ARBA" id="ARBA00034137"/>
    </source>
</evidence>
<evidence type="ECO:0000256" key="6">
    <source>
        <dbReference type="ARBA" id="ARBA00022679"/>
    </source>
</evidence>
<dbReference type="Proteomes" id="UP001515480">
    <property type="component" value="Unassembled WGS sequence"/>
</dbReference>
<protein>
    <recommendedName>
        <fullName evidence="15">phosphatidyl-N-methylethanolamine N-methyltransferase</fullName>
        <ecNumber evidence="15">2.1.1.71</ecNumber>
    </recommendedName>
</protein>
<comment type="pathway">
    <text evidence="2">Phospholipid metabolism; phosphatidylcholine biosynthesis.</text>
</comment>
<keyword evidence="12 16" id="KW-0472">Membrane</keyword>
<evidence type="ECO:0000256" key="16">
    <source>
        <dbReference type="SAM" id="Phobius"/>
    </source>
</evidence>
<evidence type="ECO:0000256" key="11">
    <source>
        <dbReference type="ARBA" id="ARBA00023098"/>
    </source>
</evidence>
<dbReference type="GO" id="GO:0006656">
    <property type="term" value="P:phosphatidylcholine biosynthetic process"/>
    <property type="evidence" value="ECO:0007669"/>
    <property type="project" value="InterPro"/>
</dbReference>
<dbReference type="GO" id="GO:0000773">
    <property type="term" value="F:phosphatidyl-N-methylethanolamine N-methyltransferase activity"/>
    <property type="evidence" value="ECO:0007669"/>
    <property type="project" value="UniProtKB-EC"/>
</dbReference>
<dbReference type="Pfam" id="PF04191">
    <property type="entry name" value="PEMT"/>
    <property type="match status" value="1"/>
</dbReference>
<organism evidence="17 18">
    <name type="scientific">Prymnesium parvum</name>
    <name type="common">Toxic golden alga</name>
    <dbReference type="NCBI Taxonomy" id="97485"/>
    <lineage>
        <taxon>Eukaryota</taxon>
        <taxon>Haptista</taxon>
        <taxon>Haptophyta</taxon>
        <taxon>Prymnesiophyceae</taxon>
        <taxon>Prymnesiales</taxon>
        <taxon>Prymnesiaceae</taxon>
        <taxon>Prymnesium</taxon>
    </lineage>
</organism>
<dbReference type="GO" id="GO:0005789">
    <property type="term" value="C:endoplasmic reticulum membrane"/>
    <property type="evidence" value="ECO:0007669"/>
    <property type="project" value="UniProtKB-SubCell"/>
</dbReference>
<proteinExistence type="predicted"/>
<evidence type="ECO:0000256" key="5">
    <source>
        <dbReference type="ARBA" id="ARBA00022603"/>
    </source>
</evidence>
<keyword evidence="10 16" id="KW-1133">Transmembrane helix</keyword>
<reference evidence="17 18" key="1">
    <citation type="journal article" date="2024" name="Science">
        <title>Giant polyketide synthase enzymes in the biosynthesis of giant marine polyether toxins.</title>
        <authorList>
            <person name="Fallon T.R."/>
            <person name="Shende V.V."/>
            <person name="Wierzbicki I.H."/>
            <person name="Pendleton A.L."/>
            <person name="Watervoot N.F."/>
            <person name="Auber R.P."/>
            <person name="Gonzalez D.J."/>
            <person name="Wisecaver J.H."/>
            <person name="Moore B.S."/>
        </authorList>
    </citation>
    <scope>NUCLEOTIDE SEQUENCE [LARGE SCALE GENOMIC DNA]</scope>
    <source>
        <strain evidence="17 18">12B1</strain>
    </source>
</reference>
<evidence type="ECO:0000256" key="13">
    <source>
        <dbReference type="ARBA" id="ARBA00023209"/>
    </source>
</evidence>
<dbReference type="EMBL" id="JBGBPQ010000010">
    <property type="protein sequence ID" value="KAL1519153.1"/>
    <property type="molecule type" value="Genomic_DNA"/>
</dbReference>
<evidence type="ECO:0000256" key="14">
    <source>
        <dbReference type="ARBA" id="ARBA00023264"/>
    </source>
</evidence>
<evidence type="ECO:0000313" key="17">
    <source>
        <dbReference type="EMBL" id="KAL1519153.1"/>
    </source>
</evidence>